<dbReference type="PANTHER" id="PTHR43833">
    <property type="entry name" value="POTASSIUM CHANNEL PROTEIN 2-RELATED-RELATED"/>
    <property type="match status" value="1"/>
</dbReference>
<proteinExistence type="predicted"/>
<dbReference type="InterPro" id="IPR006037">
    <property type="entry name" value="RCK_C"/>
</dbReference>
<dbReference type="PROSITE" id="PS51201">
    <property type="entry name" value="RCK_N"/>
    <property type="match status" value="1"/>
</dbReference>
<dbReference type="Gene3D" id="3.40.50.720">
    <property type="entry name" value="NAD(P)-binding Rossmann-like Domain"/>
    <property type="match status" value="1"/>
</dbReference>
<dbReference type="Pfam" id="PF02080">
    <property type="entry name" value="TrkA_C"/>
    <property type="match status" value="1"/>
</dbReference>
<dbReference type="InterPro" id="IPR003148">
    <property type="entry name" value="RCK_N"/>
</dbReference>
<dbReference type="PANTHER" id="PTHR43833:SF7">
    <property type="entry name" value="KTR SYSTEM POTASSIUM UPTAKE PROTEIN C"/>
    <property type="match status" value="1"/>
</dbReference>
<dbReference type="SUPFAM" id="SSF116726">
    <property type="entry name" value="TrkA C-terminal domain-like"/>
    <property type="match status" value="1"/>
</dbReference>
<dbReference type="GO" id="GO:0006813">
    <property type="term" value="P:potassium ion transport"/>
    <property type="evidence" value="ECO:0007669"/>
    <property type="project" value="InterPro"/>
</dbReference>
<dbReference type="RefSeq" id="WP_212116527.1">
    <property type="nucleotide sequence ID" value="NZ_JAGTPX020000001.1"/>
</dbReference>
<reference evidence="3" key="1">
    <citation type="submission" date="2021-04" db="EMBL/GenBank/DDBJ databases">
        <title>Genomic analysis of electroactive and textile dye degrading Bacillus circulans strain: DC10 isolated from constructed wetland-microbial fuel cells treating textile dye wastewaters.</title>
        <authorList>
            <person name="Patel D.U."/>
            <person name="Desai C.R."/>
        </authorList>
    </citation>
    <scope>NUCLEOTIDE SEQUENCE</scope>
    <source>
        <strain evidence="3">DC10</strain>
    </source>
</reference>
<gene>
    <name evidence="3" type="ORF">KD144_00110</name>
</gene>
<dbReference type="GO" id="GO:0008324">
    <property type="term" value="F:monoatomic cation transmembrane transporter activity"/>
    <property type="evidence" value="ECO:0007669"/>
    <property type="project" value="InterPro"/>
</dbReference>
<evidence type="ECO:0000313" key="3">
    <source>
        <dbReference type="EMBL" id="MBR8667928.1"/>
    </source>
</evidence>
<feature type="domain" description="RCK C-terminal" evidence="2">
    <location>
        <begin position="135"/>
        <end position="218"/>
    </location>
</feature>
<dbReference type="EMBL" id="JAGTPX010000001">
    <property type="protein sequence ID" value="MBR8667928.1"/>
    <property type="molecule type" value="Genomic_DNA"/>
</dbReference>
<accession>A0A941GG50</accession>
<evidence type="ECO:0000259" key="1">
    <source>
        <dbReference type="PROSITE" id="PS51201"/>
    </source>
</evidence>
<evidence type="ECO:0000259" key="2">
    <source>
        <dbReference type="PROSITE" id="PS51202"/>
    </source>
</evidence>
<dbReference type="InterPro" id="IPR036291">
    <property type="entry name" value="NAD(P)-bd_dom_sf"/>
</dbReference>
<comment type="caution">
    <text evidence="3">The sequence shown here is derived from an EMBL/GenBank/DDBJ whole genome shotgun (WGS) entry which is preliminary data.</text>
</comment>
<dbReference type="AlphaFoldDB" id="A0A941GG50"/>
<dbReference type="InterPro" id="IPR036721">
    <property type="entry name" value="RCK_C_sf"/>
</dbReference>
<name>A0A941GG50_NIACI</name>
<dbReference type="Gene3D" id="3.30.70.1450">
    <property type="entry name" value="Regulator of K+ conductance, C-terminal domain"/>
    <property type="match status" value="1"/>
</dbReference>
<sequence length="218" mass="24582">MKKSFAVFGLGRFGGTIVKEFYDMGVDVIAVDKDEEKVNKYMNYATHVVCTDKIDEVILNRLGIRNVDQAFVSFGDNIQESILTSLLLKELGLSKVWTKAQNEYHSKVLEKIGVDRVIQPERDVAKRIARHIVSDKMIDFIELSKDYSIAEIVATEKLDNCNLEDLNIRANYGCTIVGIQRQGEFIVSPAAEEIIHKADILIVIGHNKHIANFEKKGV</sequence>
<feature type="domain" description="RCK N-terminal" evidence="1">
    <location>
        <begin position="2"/>
        <end position="118"/>
    </location>
</feature>
<protein>
    <submittedName>
        <fullName evidence="3">TrkA family potassium uptake protein</fullName>
    </submittedName>
</protein>
<dbReference type="PROSITE" id="PS51202">
    <property type="entry name" value="RCK_C"/>
    <property type="match status" value="1"/>
</dbReference>
<organism evidence="3">
    <name type="scientific">Niallia circulans</name>
    <name type="common">Bacillus circulans</name>
    <dbReference type="NCBI Taxonomy" id="1397"/>
    <lineage>
        <taxon>Bacteria</taxon>
        <taxon>Bacillati</taxon>
        <taxon>Bacillota</taxon>
        <taxon>Bacilli</taxon>
        <taxon>Bacillales</taxon>
        <taxon>Bacillaceae</taxon>
        <taxon>Niallia</taxon>
    </lineage>
</organism>
<dbReference type="SUPFAM" id="SSF51735">
    <property type="entry name" value="NAD(P)-binding Rossmann-fold domains"/>
    <property type="match status" value="1"/>
</dbReference>
<dbReference type="InterPro" id="IPR050721">
    <property type="entry name" value="Trk_Ktr_HKT_K-transport"/>
</dbReference>
<dbReference type="Pfam" id="PF02254">
    <property type="entry name" value="TrkA_N"/>
    <property type="match status" value="1"/>
</dbReference>